<dbReference type="InterPro" id="IPR000305">
    <property type="entry name" value="GIY-YIG_endonuc"/>
</dbReference>
<dbReference type="EMBL" id="SLUI01000004">
    <property type="protein sequence ID" value="TCL38288.1"/>
    <property type="molecule type" value="Genomic_DNA"/>
</dbReference>
<feature type="domain" description="GIY-YIG" evidence="2">
    <location>
        <begin position="2"/>
        <end position="77"/>
    </location>
</feature>
<protein>
    <submittedName>
        <fullName evidence="3">Putative endonuclease</fullName>
    </submittedName>
</protein>
<organism evidence="3 4">
    <name type="scientific">Anaerospora hongkongensis</name>
    <dbReference type="NCBI Taxonomy" id="244830"/>
    <lineage>
        <taxon>Bacteria</taxon>
        <taxon>Bacillati</taxon>
        <taxon>Bacillota</taxon>
        <taxon>Negativicutes</taxon>
        <taxon>Selenomonadales</taxon>
        <taxon>Sporomusaceae</taxon>
        <taxon>Anaerospora</taxon>
    </lineage>
</organism>
<comment type="caution">
    <text evidence="3">The sequence shown here is derived from an EMBL/GenBank/DDBJ whole genome shotgun (WGS) entry which is preliminary data.</text>
</comment>
<dbReference type="Gene3D" id="3.40.1440.10">
    <property type="entry name" value="GIY-YIG endonuclease"/>
    <property type="match status" value="1"/>
</dbReference>
<dbReference type="InterPro" id="IPR050190">
    <property type="entry name" value="UPF0213_domain"/>
</dbReference>
<proteinExistence type="inferred from homology"/>
<evidence type="ECO:0000313" key="3">
    <source>
        <dbReference type="EMBL" id="TCL38288.1"/>
    </source>
</evidence>
<dbReference type="Pfam" id="PF01541">
    <property type="entry name" value="GIY-YIG"/>
    <property type="match status" value="1"/>
</dbReference>
<name>A0A4R1Q1S9_9FIRM</name>
<dbReference type="Proteomes" id="UP000295063">
    <property type="component" value="Unassembled WGS sequence"/>
</dbReference>
<dbReference type="PANTHER" id="PTHR34477:SF1">
    <property type="entry name" value="UPF0213 PROTEIN YHBQ"/>
    <property type="match status" value="1"/>
</dbReference>
<sequence>MSQAFTYIVECADGSLYTGWTTNLEQRVAVHNAGKGARYTRSRLPVKLVWWEELQDKIAAQSREARIKLLSRREKLILIQQRTEGQAAERAD</sequence>
<dbReference type="InterPro" id="IPR035901">
    <property type="entry name" value="GIY-YIG_endonuc_sf"/>
</dbReference>
<keyword evidence="4" id="KW-1185">Reference proteome</keyword>
<dbReference type="AlphaFoldDB" id="A0A4R1Q1S9"/>
<comment type="similarity">
    <text evidence="1">Belongs to the UPF0213 family.</text>
</comment>
<accession>A0A4R1Q1S9</accession>
<dbReference type="OrthoDB" id="9807770at2"/>
<evidence type="ECO:0000256" key="1">
    <source>
        <dbReference type="ARBA" id="ARBA00007435"/>
    </source>
</evidence>
<keyword evidence="3" id="KW-0255">Endonuclease</keyword>
<dbReference type="SUPFAM" id="SSF82771">
    <property type="entry name" value="GIY-YIG endonuclease"/>
    <property type="match status" value="1"/>
</dbReference>
<keyword evidence="3" id="KW-0540">Nuclease</keyword>
<evidence type="ECO:0000313" key="4">
    <source>
        <dbReference type="Proteomes" id="UP000295063"/>
    </source>
</evidence>
<dbReference type="RefSeq" id="WP_132078065.1">
    <property type="nucleotide sequence ID" value="NZ_DAIMLW010000498.1"/>
</dbReference>
<dbReference type="GO" id="GO:0004519">
    <property type="term" value="F:endonuclease activity"/>
    <property type="evidence" value="ECO:0007669"/>
    <property type="project" value="UniProtKB-KW"/>
</dbReference>
<dbReference type="CDD" id="cd10456">
    <property type="entry name" value="GIY-YIG_UPF0213"/>
    <property type="match status" value="1"/>
</dbReference>
<dbReference type="PROSITE" id="PS50164">
    <property type="entry name" value="GIY_YIG"/>
    <property type="match status" value="1"/>
</dbReference>
<keyword evidence="3" id="KW-0378">Hydrolase</keyword>
<reference evidence="3 4" key="1">
    <citation type="submission" date="2019-03" db="EMBL/GenBank/DDBJ databases">
        <title>Genomic Encyclopedia of Type Strains, Phase IV (KMG-IV): sequencing the most valuable type-strain genomes for metagenomic binning, comparative biology and taxonomic classification.</title>
        <authorList>
            <person name="Goeker M."/>
        </authorList>
    </citation>
    <scope>NUCLEOTIDE SEQUENCE [LARGE SCALE GENOMIC DNA]</scope>
    <source>
        <strain evidence="3 4">DSM 15969</strain>
    </source>
</reference>
<evidence type="ECO:0000259" key="2">
    <source>
        <dbReference type="PROSITE" id="PS50164"/>
    </source>
</evidence>
<dbReference type="PANTHER" id="PTHR34477">
    <property type="entry name" value="UPF0213 PROTEIN YHBQ"/>
    <property type="match status" value="1"/>
</dbReference>
<gene>
    <name evidence="3" type="ORF">EV210_104272</name>
</gene>